<accession>A0A975B5U5</accession>
<dbReference type="InterPro" id="IPR033479">
    <property type="entry name" value="dCache_1"/>
</dbReference>
<evidence type="ECO:0000256" key="7">
    <source>
        <dbReference type="ARBA" id="ARBA00022840"/>
    </source>
</evidence>
<evidence type="ECO:0000256" key="2">
    <source>
        <dbReference type="ARBA" id="ARBA00022475"/>
    </source>
</evidence>
<keyword evidence="9 11" id="KW-0472">Membrane</keyword>
<dbReference type="PROSITE" id="PS00108">
    <property type="entry name" value="PROTEIN_KINASE_ST"/>
    <property type="match status" value="1"/>
</dbReference>
<dbReference type="GO" id="GO:0005524">
    <property type="term" value="F:ATP binding"/>
    <property type="evidence" value="ECO:0007669"/>
    <property type="project" value="UniProtKB-UniRule"/>
</dbReference>
<sequence length="763" mass="86093">MIAKCEKCQTAFNIEDNLIKEIGTKFRCSSCKHVFTVYPPAQPEPLPVQEQEDVVLSDNDTMTMVDFSEKAFDLLDQTGPRYIELGSIGEGGMGEVKMAKDTQLLRKVAVKKLKKEAASPATLSYFFREAQITAQLDHPNIVPLYTVKQPDHDERNVSFVMKYIKGQTLTDIINKARNIYKENPKAELPTELNLNSRLGYFLKACDGIIYSHRKEVIHRDLKPSNIMIGDYGEVYVMDWGIAKMIKEVPETLYGIQKIAARKSDMYIGGTEVGSVVGTPGYISPEQVKGLSDVGAPSDQFSLGVILYELITLKPARPGDMNKKLEWAREGEINQIVHMMPDKKIPPELKAVVKKATAVNPNNRYLSVALLAEDVRGFLRGDEVSVMPDNIPRKMWRLINKHRHVTAILVLSILLISFAITTVTLINEKDAMKAARKREKTLTHMLTKVATQAHYIDTRFIRLEDLLVNLANNAMFMIQNPAQNNEQFYWQDDFKNPKKAPADLLLSSLYKREVSIKYPVVKAAPGVKHEDIIPMMQRLAPLRHHFQKMLLDSRSNFTPISSEEAMRLLTIHGLPISWAYLGLEAGVMYSYPGKGSYPDNYDPRVRPWYKLGAKKSSVHWGNPYIDLQGLGMVLPCAMSLYDNEGRFYGVAGMDVTYSNIIHDSLTRSGAVGVVESFLLDDKGRIVVSSSQLGIDFELYSSDSALHLELFPVTEVVDKIKRKESGLVEVTRGEESRIVFFHEIQALDWYYVEEVKTEAILGADK</sequence>
<evidence type="ECO:0000256" key="10">
    <source>
        <dbReference type="PROSITE-ProRule" id="PRU10141"/>
    </source>
</evidence>
<feature type="domain" description="Protein kinase" evidence="12">
    <location>
        <begin position="82"/>
        <end position="378"/>
    </location>
</feature>
<dbReference type="Proteomes" id="UP000663720">
    <property type="component" value="Chromosome"/>
</dbReference>
<keyword evidence="7 10" id="KW-0067">ATP-binding</keyword>
<dbReference type="CDD" id="cd14014">
    <property type="entry name" value="STKc_PknB_like"/>
    <property type="match status" value="1"/>
</dbReference>
<keyword evidence="2" id="KW-1003">Cell membrane</keyword>
<dbReference type="CDD" id="cd18773">
    <property type="entry name" value="PDC1_HK_sensor"/>
    <property type="match status" value="1"/>
</dbReference>
<dbReference type="KEGG" id="dli:dnl_16000"/>
<dbReference type="EMBL" id="CP061799">
    <property type="protein sequence ID" value="QTA79337.1"/>
    <property type="molecule type" value="Genomic_DNA"/>
</dbReference>
<dbReference type="PANTHER" id="PTHR43289:SF6">
    <property type="entry name" value="SERINE_THREONINE-PROTEIN KINASE NEKL-3"/>
    <property type="match status" value="1"/>
</dbReference>
<dbReference type="GO" id="GO:0004674">
    <property type="term" value="F:protein serine/threonine kinase activity"/>
    <property type="evidence" value="ECO:0007669"/>
    <property type="project" value="TreeGrafter"/>
</dbReference>
<keyword evidence="4 11" id="KW-0812">Transmembrane</keyword>
<dbReference type="SUPFAM" id="SSF56112">
    <property type="entry name" value="Protein kinase-like (PK-like)"/>
    <property type="match status" value="1"/>
</dbReference>
<dbReference type="PROSITE" id="PS50011">
    <property type="entry name" value="PROTEIN_KINASE_DOM"/>
    <property type="match status" value="1"/>
</dbReference>
<comment type="subcellular location">
    <subcellularLocation>
        <location evidence="1">Cell membrane</location>
        <topology evidence="1">Multi-pass membrane protein</topology>
    </subcellularLocation>
</comment>
<dbReference type="Pfam" id="PF13717">
    <property type="entry name" value="Zn_ribbon_4"/>
    <property type="match status" value="1"/>
</dbReference>
<keyword evidence="14" id="KW-1185">Reference proteome</keyword>
<evidence type="ECO:0000256" key="6">
    <source>
        <dbReference type="ARBA" id="ARBA00022777"/>
    </source>
</evidence>
<name>A0A975B5U5_9BACT</name>
<dbReference type="PROSITE" id="PS00107">
    <property type="entry name" value="PROTEIN_KINASE_ATP"/>
    <property type="match status" value="1"/>
</dbReference>
<evidence type="ECO:0000256" key="1">
    <source>
        <dbReference type="ARBA" id="ARBA00004651"/>
    </source>
</evidence>
<reference evidence="13" key="1">
    <citation type="journal article" date="2021" name="Microb. Physiol.">
        <title>Proteogenomic Insights into the Physiology of Marine, Sulfate-Reducing, Filamentous Desulfonema limicola and Desulfonema magnum.</title>
        <authorList>
            <person name="Schnaars V."/>
            <person name="Wohlbrand L."/>
            <person name="Scheve S."/>
            <person name="Hinrichs C."/>
            <person name="Reinhardt R."/>
            <person name="Rabus R."/>
        </authorList>
    </citation>
    <scope>NUCLEOTIDE SEQUENCE</scope>
    <source>
        <strain evidence="13">5ac10</strain>
    </source>
</reference>
<evidence type="ECO:0000256" key="3">
    <source>
        <dbReference type="ARBA" id="ARBA00022679"/>
    </source>
</evidence>
<dbReference type="Gene3D" id="1.10.510.10">
    <property type="entry name" value="Transferase(Phosphotransferase) domain 1"/>
    <property type="match status" value="1"/>
</dbReference>
<protein>
    <submittedName>
        <fullName evidence="13">Protein kinase, Zinc finger domain-containing and double cache domain-containing</fullName>
    </submittedName>
</protein>
<dbReference type="InterPro" id="IPR008271">
    <property type="entry name" value="Ser/Thr_kinase_AS"/>
</dbReference>
<evidence type="ECO:0000313" key="13">
    <source>
        <dbReference type="EMBL" id="QTA79337.1"/>
    </source>
</evidence>
<dbReference type="GO" id="GO:0005886">
    <property type="term" value="C:plasma membrane"/>
    <property type="evidence" value="ECO:0007669"/>
    <property type="project" value="UniProtKB-SubCell"/>
</dbReference>
<dbReference type="Pfam" id="PF02743">
    <property type="entry name" value="dCache_1"/>
    <property type="match status" value="1"/>
</dbReference>
<gene>
    <name evidence="13" type="ORF">dnl_16000</name>
</gene>
<proteinExistence type="predicted"/>
<feature type="binding site" evidence="10">
    <location>
        <position position="112"/>
    </location>
    <ligand>
        <name>ATP</name>
        <dbReference type="ChEBI" id="CHEBI:30616"/>
    </ligand>
</feature>
<dbReference type="InterPro" id="IPR017441">
    <property type="entry name" value="Protein_kinase_ATP_BS"/>
</dbReference>
<organism evidence="13 14">
    <name type="scientific">Desulfonema limicola</name>
    <dbReference type="NCBI Taxonomy" id="45656"/>
    <lineage>
        <taxon>Bacteria</taxon>
        <taxon>Pseudomonadati</taxon>
        <taxon>Thermodesulfobacteriota</taxon>
        <taxon>Desulfobacteria</taxon>
        <taxon>Desulfobacterales</taxon>
        <taxon>Desulfococcaceae</taxon>
        <taxon>Desulfonema</taxon>
    </lineage>
</organism>
<evidence type="ECO:0000256" key="11">
    <source>
        <dbReference type="SAM" id="Phobius"/>
    </source>
</evidence>
<dbReference type="InterPro" id="IPR000719">
    <property type="entry name" value="Prot_kinase_dom"/>
</dbReference>
<dbReference type="PANTHER" id="PTHR43289">
    <property type="entry name" value="MITOGEN-ACTIVATED PROTEIN KINASE KINASE KINASE 20-RELATED"/>
    <property type="match status" value="1"/>
</dbReference>
<dbReference type="NCBIfam" id="TIGR02098">
    <property type="entry name" value="MJ0042_CXXC"/>
    <property type="match status" value="1"/>
</dbReference>
<dbReference type="InterPro" id="IPR011009">
    <property type="entry name" value="Kinase-like_dom_sf"/>
</dbReference>
<evidence type="ECO:0000256" key="5">
    <source>
        <dbReference type="ARBA" id="ARBA00022741"/>
    </source>
</evidence>
<dbReference type="SMART" id="SM00220">
    <property type="entry name" value="S_TKc"/>
    <property type="match status" value="1"/>
</dbReference>
<evidence type="ECO:0000256" key="4">
    <source>
        <dbReference type="ARBA" id="ARBA00022692"/>
    </source>
</evidence>
<feature type="transmembrane region" description="Helical" evidence="11">
    <location>
        <begin position="404"/>
        <end position="425"/>
    </location>
</feature>
<keyword evidence="3" id="KW-0808">Transferase</keyword>
<keyword evidence="8 11" id="KW-1133">Transmembrane helix</keyword>
<dbReference type="InterPro" id="IPR011723">
    <property type="entry name" value="Znf/thioredoxin_put"/>
</dbReference>
<dbReference type="RefSeq" id="WP_207691102.1">
    <property type="nucleotide sequence ID" value="NZ_CP061799.1"/>
</dbReference>
<evidence type="ECO:0000259" key="12">
    <source>
        <dbReference type="PROSITE" id="PS50011"/>
    </source>
</evidence>
<dbReference type="AlphaFoldDB" id="A0A975B5U5"/>
<evidence type="ECO:0000256" key="8">
    <source>
        <dbReference type="ARBA" id="ARBA00022989"/>
    </source>
</evidence>
<keyword evidence="5 10" id="KW-0547">Nucleotide-binding</keyword>
<keyword evidence="6 13" id="KW-0418">Kinase</keyword>
<evidence type="ECO:0000256" key="9">
    <source>
        <dbReference type="ARBA" id="ARBA00023136"/>
    </source>
</evidence>
<dbReference type="Pfam" id="PF00069">
    <property type="entry name" value="Pkinase"/>
    <property type="match status" value="1"/>
</dbReference>
<evidence type="ECO:0000313" key="14">
    <source>
        <dbReference type="Proteomes" id="UP000663720"/>
    </source>
</evidence>
<dbReference type="Gene3D" id="3.30.450.20">
    <property type="entry name" value="PAS domain"/>
    <property type="match status" value="1"/>
</dbReference>